<dbReference type="EMBL" id="FOIU01000003">
    <property type="protein sequence ID" value="SEW47780.1"/>
    <property type="molecule type" value="Genomic_DNA"/>
</dbReference>
<evidence type="ECO:0000313" key="2">
    <source>
        <dbReference type="Proteomes" id="UP000199469"/>
    </source>
</evidence>
<proteinExistence type="predicted"/>
<dbReference type="OrthoDB" id="725917at2"/>
<gene>
    <name evidence="1" type="ORF">SAMN05421841_3622</name>
</gene>
<dbReference type="InterPro" id="IPR041662">
    <property type="entry name" value="SusD-like_2"/>
</dbReference>
<protein>
    <submittedName>
        <fullName evidence="1">Starch-binding associating with outer membrane</fullName>
    </submittedName>
</protein>
<dbReference type="Pfam" id="PF12771">
    <property type="entry name" value="SusD-like_2"/>
    <property type="match status" value="1"/>
</dbReference>
<dbReference type="RefSeq" id="WP_089795091.1">
    <property type="nucleotide sequence ID" value="NZ_FOIU01000003.1"/>
</dbReference>
<accession>A0A1I0S0K1</accession>
<dbReference type="PROSITE" id="PS51257">
    <property type="entry name" value="PROKAR_LIPOPROTEIN"/>
    <property type="match status" value="1"/>
</dbReference>
<dbReference type="InterPro" id="IPR011990">
    <property type="entry name" value="TPR-like_helical_dom_sf"/>
</dbReference>
<dbReference type="STRING" id="356305.SAMN05421841_3622"/>
<organism evidence="1 2">
    <name type="scientific">Chryseobacterium wanjuense</name>
    <dbReference type="NCBI Taxonomy" id="356305"/>
    <lineage>
        <taxon>Bacteria</taxon>
        <taxon>Pseudomonadati</taxon>
        <taxon>Bacteroidota</taxon>
        <taxon>Flavobacteriia</taxon>
        <taxon>Flavobacteriales</taxon>
        <taxon>Weeksellaceae</taxon>
        <taxon>Chryseobacterium group</taxon>
        <taxon>Chryseobacterium</taxon>
    </lineage>
</organism>
<dbReference type="Gene3D" id="1.25.40.390">
    <property type="match status" value="1"/>
</dbReference>
<dbReference type="Proteomes" id="UP000199469">
    <property type="component" value="Unassembled WGS sequence"/>
</dbReference>
<keyword evidence="2" id="KW-1185">Reference proteome</keyword>
<evidence type="ECO:0000313" key="1">
    <source>
        <dbReference type="EMBL" id="SEW47780.1"/>
    </source>
</evidence>
<dbReference type="SUPFAM" id="SSF48452">
    <property type="entry name" value="TPR-like"/>
    <property type="match status" value="1"/>
</dbReference>
<reference evidence="2" key="1">
    <citation type="submission" date="2016-10" db="EMBL/GenBank/DDBJ databases">
        <authorList>
            <person name="Varghese N."/>
            <person name="Submissions S."/>
        </authorList>
    </citation>
    <scope>NUCLEOTIDE SEQUENCE [LARGE SCALE GENOMIC DNA]</scope>
    <source>
        <strain evidence="2">DSM 17724</strain>
    </source>
</reference>
<name>A0A1I0S0K1_9FLAO</name>
<dbReference type="AlphaFoldDB" id="A0A1I0S0K1"/>
<sequence length="484" mass="54440">MKKSIVKYFLLAGLGIASVSCDRTMDEVNVDNSRILDPEVSSFLAPAQYNMASVNYMRANDFTFDIMQVSLDFPNEGNSLSRYYITENTGAGFWNNNYKWLKQIYDLKRAAVKSNDKNYEAIALVMNAWIASNLTDTFGDIPLTEASRLDEGISQPKFDKQKDIYVQLLDDLKRANSLFVTTKPLTGTDLFYNAGTDTNGITNWKKFCNSLSLRLLTRILSKNGEINVNERIQEIVNNPTTFPIFQSNAETTKINITGVSPLLPPIARPQDFTTSRAASSFLVETMKSNNDPRMSMFFSQAKDLATNTNIGYKGAPSGYNPGMVFTYQPSNMNQNLAKAPLNILIYPYAELQFTLSELAFKGIISGSAQTYYENGVKATIEQWGATMPANYFSNANVAYNGTLERIMLQKYVALFFVDQQQWFEKRRTGFPVLPNNGGLLNNGNLPSRLMYPPNPRVLNTSNYQTVVQQMGGDDINVKVWWNKP</sequence>